<keyword evidence="2 5" id="KW-0812">Transmembrane</keyword>
<comment type="subcellular location">
    <subcellularLocation>
        <location evidence="1 5">Cell membrane</location>
        <topology evidence="1 5">Multi-pass membrane protein</topology>
    </subcellularLocation>
</comment>
<gene>
    <name evidence="7" type="ORF">HDF14_004260</name>
</gene>
<keyword evidence="4 5" id="KW-0472">Membrane</keyword>
<dbReference type="Proteomes" id="UP000535182">
    <property type="component" value="Unassembled WGS sequence"/>
</dbReference>
<feature type="transmembrane region" description="Helical" evidence="5">
    <location>
        <begin position="74"/>
        <end position="98"/>
    </location>
</feature>
<comment type="caution">
    <text evidence="7">The sequence shown here is derived from an EMBL/GenBank/DDBJ whole genome shotgun (WGS) entry which is preliminary data.</text>
</comment>
<dbReference type="PROSITE" id="PS50928">
    <property type="entry name" value="ABC_TM1"/>
    <property type="match status" value="2"/>
</dbReference>
<proteinExistence type="inferred from homology"/>
<feature type="transmembrane region" description="Helical" evidence="5">
    <location>
        <begin position="354"/>
        <end position="375"/>
    </location>
</feature>
<dbReference type="CDD" id="cd06261">
    <property type="entry name" value="TM_PBP2"/>
    <property type="match status" value="2"/>
</dbReference>
<dbReference type="InterPro" id="IPR035906">
    <property type="entry name" value="MetI-like_sf"/>
</dbReference>
<evidence type="ECO:0000256" key="4">
    <source>
        <dbReference type="ARBA" id="ARBA00023136"/>
    </source>
</evidence>
<evidence type="ECO:0000313" key="7">
    <source>
        <dbReference type="EMBL" id="MBB5330624.1"/>
    </source>
</evidence>
<dbReference type="PANTHER" id="PTHR42744">
    <property type="entry name" value="BINDING-PROTEIN-DEPENDENT TRANSPORT SYSTEMS INNER MEMBRANE COMPONENT"/>
    <property type="match status" value="1"/>
</dbReference>
<evidence type="ECO:0000313" key="8">
    <source>
        <dbReference type="Proteomes" id="UP000535182"/>
    </source>
</evidence>
<feature type="domain" description="ABC transmembrane type-1" evidence="6">
    <location>
        <begin position="390"/>
        <end position="580"/>
    </location>
</feature>
<name>A0A9X0U5K7_9BACT</name>
<feature type="transmembrane region" description="Helical" evidence="5">
    <location>
        <begin position="429"/>
        <end position="451"/>
    </location>
</feature>
<protein>
    <submittedName>
        <fullName evidence="7">NitT/TauT family transport system permease protein</fullName>
    </submittedName>
</protein>
<evidence type="ECO:0000259" key="6">
    <source>
        <dbReference type="PROSITE" id="PS50928"/>
    </source>
</evidence>
<evidence type="ECO:0000256" key="2">
    <source>
        <dbReference type="ARBA" id="ARBA00022692"/>
    </source>
</evidence>
<keyword evidence="5" id="KW-0813">Transport</keyword>
<sequence length="596" mass="65342">MMKFPESFSNIPGRETLARSQVLQRSWPVFLDLCVAGIGLACFYGVVVIARYWFGHPEPEIAISLSPRALPQYAFYSVVRIFLAYLLSLIFAIGYGYIAAYSKRVEPLMIAGLDILQSIPVLSFLPGVMLAMVALFPTRQIGVEMGAIVLIFTGQVWNMAFSFYSSIKSIPRELTEAASIYKFSRLQKLIQLELPYAAIGLVWNSMVSVAGGWFFLMACEMFVLGTRDFRLPGLGSYLQTAAGTGNYTAITWGLLTMVAIIVATDQLVWRPVIAWSDKFKFEQVESASRVHSPMLHLFQHSRALQSLGRNTLVPLEEILYRRLAEKRVDASPASTPKADRGATKNGIVSRILRGLVILVGAIAVLYAAWQALTLLREVHGSQFVGILKGAAATFLRVNISLILAAAWTIPAGVAIGFHPRLARIAQPIAQIAASVPATALFPVILLALIRIGGGMNIGSIALMLLGTQWYILFNVIAGAMAIPSDLKEVATLFHFTTIQKWKTVILPGIFPFLVTGMVTASGGAWNASIIAEYFRLKNQTLQTVGLGATISAATDSGQFQILLLATIVMAIMVVTINRLVWRRLYRLAETRYKLGD</sequence>
<dbReference type="RefSeq" id="WP_183980251.1">
    <property type="nucleotide sequence ID" value="NZ_JACHEB010000011.1"/>
</dbReference>
<dbReference type="PANTHER" id="PTHR42744:SF1">
    <property type="entry name" value="BINDING-PROTEIN-DEPENDENT TRANSPORT SYSTEMS INNER MEMBRANE COMPONENT"/>
    <property type="match status" value="1"/>
</dbReference>
<keyword evidence="3 5" id="KW-1133">Transmembrane helix</keyword>
<evidence type="ECO:0000256" key="1">
    <source>
        <dbReference type="ARBA" id="ARBA00004651"/>
    </source>
</evidence>
<comment type="similarity">
    <text evidence="5">Belongs to the binding-protein-dependent transport system permease family.</text>
</comment>
<feature type="transmembrane region" description="Helical" evidence="5">
    <location>
        <begin position="457"/>
        <end position="482"/>
    </location>
</feature>
<feature type="transmembrane region" description="Helical" evidence="5">
    <location>
        <begin position="395"/>
        <end position="417"/>
    </location>
</feature>
<dbReference type="SUPFAM" id="SSF161098">
    <property type="entry name" value="MetI-like"/>
    <property type="match status" value="2"/>
</dbReference>
<feature type="transmembrane region" description="Helical" evidence="5">
    <location>
        <begin position="561"/>
        <end position="581"/>
    </location>
</feature>
<dbReference type="GO" id="GO:0055085">
    <property type="term" value="P:transmembrane transport"/>
    <property type="evidence" value="ECO:0007669"/>
    <property type="project" value="InterPro"/>
</dbReference>
<evidence type="ECO:0000256" key="5">
    <source>
        <dbReference type="RuleBase" id="RU363032"/>
    </source>
</evidence>
<evidence type="ECO:0000256" key="3">
    <source>
        <dbReference type="ARBA" id="ARBA00022989"/>
    </source>
</evidence>
<dbReference type="Gene3D" id="1.10.3720.10">
    <property type="entry name" value="MetI-like"/>
    <property type="match status" value="2"/>
</dbReference>
<accession>A0A9X0U5K7</accession>
<dbReference type="EMBL" id="JACHEB010000011">
    <property type="protein sequence ID" value="MBB5330624.1"/>
    <property type="molecule type" value="Genomic_DNA"/>
</dbReference>
<dbReference type="InterPro" id="IPR000515">
    <property type="entry name" value="MetI-like"/>
</dbReference>
<dbReference type="AlphaFoldDB" id="A0A9X0U5K7"/>
<feature type="transmembrane region" description="Helical" evidence="5">
    <location>
        <begin position="110"/>
        <end position="135"/>
    </location>
</feature>
<reference evidence="7 8" key="1">
    <citation type="submission" date="2020-08" db="EMBL/GenBank/DDBJ databases">
        <title>Genomic Encyclopedia of Type Strains, Phase IV (KMG-V): Genome sequencing to study the core and pangenomes of soil and plant-associated prokaryotes.</title>
        <authorList>
            <person name="Whitman W."/>
        </authorList>
    </citation>
    <scope>NUCLEOTIDE SEQUENCE [LARGE SCALE GENOMIC DNA]</scope>
    <source>
        <strain evidence="7 8">X5P2</strain>
    </source>
</reference>
<organism evidence="7 8">
    <name type="scientific">Tunturiibacter gelidiferens</name>
    <dbReference type="NCBI Taxonomy" id="3069689"/>
    <lineage>
        <taxon>Bacteria</taxon>
        <taxon>Pseudomonadati</taxon>
        <taxon>Acidobacteriota</taxon>
        <taxon>Terriglobia</taxon>
        <taxon>Terriglobales</taxon>
        <taxon>Acidobacteriaceae</taxon>
        <taxon>Tunturiibacter</taxon>
    </lineage>
</organism>
<feature type="transmembrane region" description="Helical" evidence="5">
    <location>
        <begin position="29"/>
        <end position="54"/>
    </location>
</feature>
<feature type="transmembrane region" description="Helical" evidence="5">
    <location>
        <begin position="503"/>
        <end position="525"/>
    </location>
</feature>
<keyword evidence="8" id="KW-1185">Reference proteome</keyword>
<dbReference type="Pfam" id="PF00528">
    <property type="entry name" value="BPD_transp_1"/>
    <property type="match status" value="2"/>
</dbReference>
<dbReference type="GO" id="GO:0005886">
    <property type="term" value="C:plasma membrane"/>
    <property type="evidence" value="ECO:0007669"/>
    <property type="project" value="UniProtKB-SubCell"/>
</dbReference>
<feature type="transmembrane region" description="Helical" evidence="5">
    <location>
        <begin position="141"/>
        <end position="164"/>
    </location>
</feature>
<feature type="transmembrane region" description="Helical" evidence="5">
    <location>
        <begin position="194"/>
        <end position="224"/>
    </location>
</feature>
<feature type="transmembrane region" description="Helical" evidence="5">
    <location>
        <begin position="244"/>
        <end position="263"/>
    </location>
</feature>
<feature type="domain" description="ABC transmembrane type-1" evidence="6">
    <location>
        <begin position="74"/>
        <end position="273"/>
    </location>
</feature>